<keyword evidence="2" id="KW-1185">Reference proteome</keyword>
<protein>
    <submittedName>
        <fullName evidence="1">Uncharacterized protein</fullName>
    </submittedName>
</protein>
<sequence>MAIRERAAHPGEVCTCGRPALVVHTGTKWGPIGWCGLNDGGNLSGPCPFCGGPRHDLGRCPHYELRPDWAQPPK</sequence>
<evidence type="ECO:0000313" key="1">
    <source>
        <dbReference type="EMBL" id="MBE1610971.1"/>
    </source>
</evidence>
<accession>A0A927N1M2</accession>
<organism evidence="1 2">
    <name type="scientific">Actinopolymorpha pittospori</name>
    <dbReference type="NCBI Taxonomy" id="648752"/>
    <lineage>
        <taxon>Bacteria</taxon>
        <taxon>Bacillati</taxon>
        <taxon>Actinomycetota</taxon>
        <taxon>Actinomycetes</taxon>
        <taxon>Propionibacteriales</taxon>
        <taxon>Actinopolymorphaceae</taxon>
        <taxon>Actinopolymorpha</taxon>
    </lineage>
</organism>
<proteinExistence type="predicted"/>
<reference evidence="1" key="1">
    <citation type="submission" date="2020-10" db="EMBL/GenBank/DDBJ databases">
        <title>Sequencing the genomes of 1000 actinobacteria strains.</title>
        <authorList>
            <person name="Klenk H.-P."/>
        </authorList>
    </citation>
    <scope>NUCLEOTIDE SEQUENCE</scope>
    <source>
        <strain evidence="1">DSM 45354</strain>
    </source>
</reference>
<evidence type="ECO:0000313" key="2">
    <source>
        <dbReference type="Proteomes" id="UP000638648"/>
    </source>
</evidence>
<dbReference type="AlphaFoldDB" id="A0A927N1M2"/>
<dbReference type="EMBL" id="JADBEM010000001">
    <property type="protein sequence ID" value="MBE1610971.1"/>
    <property type="molecule type" value="Genomic_DNA"/>
</dbReference>
<gene>
    <name evidence="1" type="ORF">HEB94_007819</name>
</gene>
<dbReference type="RefSeq" id="WP_192754259.1">
    <property type="nucleotide sequence ID" value="NZ_BAABJL010000225.1"/>
</dbReference>
<comment type="caution">
    <text evidence="1">The sequence shown here is derived from an EMBL/GenBank/DDBJ whole genome shotgun (WGS) entry which is preliminary data.</text>
</comment>
<dbReference type="Proteomes" id="UP000638648">
    <property type="component" value="Unassembled WGS sequence"/>
</dbReference>
<name>A0A927N1M2_9ACTN</name>